<reference evidence="1 2" key="1">
    <citation type="submission" date="2018-10" db="EMBL/GenBank/DDBJ databases">
        <authorList>
            <person name="Ekblom R."/>
            <person name="Jareborg N."/>
        </authorList>
    </citation>
    <scope>NUCLEOTIDE SEQUENCE [LARGE SCALE GENOMIC DNA]</scope>
    <source>
        <tissue evidence="1">Muscle</tissue>
    </source>
</reference>
<comment type="caution">
    <text evidence="1">The sequence shown here is derived from an EMBL/GenBank/DDBJ whole genome shotgun (WGS) entry which is preliminary data.</text>
</comment>
<dbReference type="EMBL" id="CYRY02042971">
    <property type="protein sequence ID" value="VCX37022.1"/>
    <property type="molecule type" value="Genomic_DNA"/>
</dbReference>
<evidence type="ECO:0000313" key="2">
    <source>
        <dbReference type="Proteomes" id="UP000269945"/>
    </source>
</evidence>
<accession>A0A9X9M569</accession>
<gene>
    <name evidence="1" type="ORF">BN2614_LOCUS1</name>
</gene>
<dbReference type="AlphaFoldDB" id="A0A9X9M569"/>
<organism evidence="1 2">
    <name type="scientific">Gulo gulo</name>
    <name type="common">Wolverine</name>
    <name type="synonym">Gluton</name>
    <dbReference type="NCBI Taxonomy" id="48420"/>
    <lineage>
        <taxon>Eukaryota</taxon>
        <taxon>Metazoa</taxon>
        <taxon>Chordata</taxon>
        <taxon>Craniata</taxon>
        <taxon>Vertebrata</taxon>
        <taxon>Euteleostomi</taxon>
        <taxon>Mammalia</taxon>
        <taxon>Eutheria</taxon>
        <taxon>Laurasiatheria</taxon>
        <taxon>Carnivora</taxon>
        <taxon>Caniformia</taxon>
        <taxon>Musteloidea</taxon>
        <taxon>Mustelidae</taxon>
        <taxon>Guloninae</taxon>
        <taxon>Gulo</taxon>
    </lineage>
</organism>
<keyword evidence="2" id="KW-1185">Reference proteome</keyword>
<protein>
    <submittedName>
        <fullName evidence="1">Uncharacterized protein</fullName>
    </submittedName>
</protein>
<proteinExistence type="predicted"/>
<evidence type="ECO:0000313" key="1">
    <source>
        <dbReference type="EMBL" id="VCX37022.1"/>
    </source>
</evidence>
<dbReference type="Proteomes" id="UP000269945">
    <property type="component" value="Unassembled WGS sequence"/>
</dbReference>
<sequence>MPPLRNAFPPLPPSSRPRTVHAVCVEQWQAARSWQVVPRGQIFRCLLSAIRPHKQTGSRASASLAQEEN</sequence>
<feature type="non-terminal residue" evidence="1">
    <location>
        <position position="1"/>
    </location>
</feature>
<name>A0A9X9M569_GULGU</name>